<evidence type="ECO:0000313" key="1">
    <source>
        <dbReference type="EMBL" id="SHG97971.1"/>
    </source>
</evidence>
<reference evidence="2" key="1">
    <citation type="submission" date="2016-11" db="EMBL/GenBank/DDBJ databases">
        <authorList>
            <person name="Varghese N."/>
            <person name="Submissions S."/>
        </authorList>
    </citation>
    <scope>NUCLEOTIDE SEQUENCE [LARGE SCALE GENOMIC DNA]</scope>
    <source>
        <strain evidence="2">DSM 17659</strain>
    </source>
</reference>
<dbReference type="STRING" id="229205.SAMN05444372_11299"/>
<sequence length="37" mass="4507">MELIDRTKIKEIVTYLNYSLQQTRGYFLTLDHFKKLS</sequence>
<dbReference type="Proteomes" id="UP000184020">
    <property type="component" value="Unassembled WGS sequence"/>
</dbReference>
<dbReference type="EMBL" id="FQWF01000012">
    <property type="protein sequence ID" value="SHG97971.1"/>
    <property type="molecule type" value="Genomic_DNA"/>
</dbReference>
<organism evidence="1 2">
    <name type="scientific">Flavobacterium micromati</name>
    <dbReference type="NCBI Taxonomy" id="229205"/>
    <lineage>
        <taxon>Bacteria</taxon>
        <taxon>Pseudomonadati</taxon>
        <taxon>Bacteroidota</taxon>
        <taxon>Flavobacteriia</taxon>
        <taxon>Flavobacteriales</taxon>
        <taxon>Flavobacteriaceae</taxon>
        <taxon>Flavobacterium</taxon>
    </lineage>
</organism>
<dbReference type="AlphaFoldDB" id="A0A1M5P807"/>
<name>A0A1M5P807_9FLAO</name>
<gene>
    <name evidence="1" type="ORF">SAMN05444372_11299</name>
</gene>
<accession>A0A1M5P807</accession>
<protein>
    <submittedName>
        <fullName evidence="1">Uncharacterized protein</fullName>
    </submittedName>
</protein>
<proteinExistence type="predicted"/>
<keyword evidence="2" id="KW-1185">Reference proteome</keyword>
<evidence type="ECO:0000313" key="2">
    <source>
        <dbReference type="Proteomes" id="UP000184020"/>
    </source>
</evidence>